<dbReference type="KEGG" id="cput:CONPUDRAFT_96393"/>
<keyword evidence="7" id="KW-1185">Reference proteome</keyword>
<dbReference type="OMA" id="TISKCGA"/>
<dbReference type="InterPro" id="IPR036259">
    <property type="entry name" value="MFS_trans_sf"/>
</dbReference>
<feature type="transmembrane region" description="Helical" evidence="4">
    <location>
        <begin position="439"/>
        <end position="461"/>
    </location>
</feature>
<dbReference type="AlphaFoldDB" id="A0A5M3N6T1"/>
<reference evidence="7" key="1">
    <citation type="journal article" date="2012" name="Science">
        <title>The Paleozoic origin of enzymatic lignin decomposition reconstructed from 31 fungal genomes.</title>
        <authorList>
            <person name="Floudas D."/>
            <person name="Binder M."/>
            <person name="Riley R."/>
            <person name="Barry K."/>
            <person name="Blanchette R.A."/>
            <person name="Henrissat B."/>
            <person name="Martinez A.T."/>
            <person name="Otillar R."/>
            <person name="Spatafora J.W."/>
            <person name="Yadav J.S."/>
            <person name="Aerts A."/>
            <person name="Benoit I."/>
            <person name="Boyd A."/>
            <person name="Carlson A."/>
            <person name="Copeland A."/>
            <person name="Coutinho P.M."/>
            <person name="de Vries R.P."/>
            <person name="Ferreira P."/>
            <person name="Findley K."/>
            <person name="Foster B."/>
            <person name="Gaskell J."/>
            <person name="Glotzer D."/>
            <person name="Gorecki P."/>
            <person name="Heitman J."/>
            <person name="Hesse C."/>
            <person name="Hori C."/>
            <person name="Igarashi K."/>
            <person name="Jurgens J.A."/>
            <person name="Kallen N."/>
            <person name="Kersten P."/>
            <person name="Kohler A."/>
            <person name="Kuees U."/>
            <person name="Kumar T.K.A."/>
            <person name="Kuo A."/>
            <person name="LaButti K."/>
            <person name="Larrondo L.F."/>
            <person name="Lindquist E."/>
            <person name="Ling A."/>
            <person name="Lombard V."/>
            <person name="Lucas S."/>
            <person name="Lundell T."/>
            <person name="Martin R."/>
            <person name="McLaughlin D.J."/>
            <person name="Morgenstern I."/>
            <person name="Morin E."/>
            <person name="Murat C."/>
            <person name="Nagy L.G."/>
            <person name="Nolan M."/>
            <person name="Ohm R.A."/>
            <person name="Patyshakuliyeva A."/>
            <person name="Rokas A."/>
            <person name="Ruiz-Duenas F.J."/>
            <person name="Sabat G."/>
            <person name="Salamov A."/>
            <person name="Samejima M."/>
            <person name="Schmutz J."/>
            <person name="Slot J.C."/>
            <person name="St John F."/>
            <person name="Stenlid J."/>
            <person name="Sun H."/>
            <person name="Sun S."/>
            <person name="Syed K."/>
            <person name="Tsang A."/>
            <person name="Wiebenga A."/>
            <person name="Young D."/>
            <person name="Pisabarro A."/>
            <person name="Eastwood D.C."/>
            <person name="Martin F."/>
            <person name="Cullen D."/>
            <person name="Grigoriev I.V."/>
            <person name="Hibbett D.S."/>
        </authorList>
    </citation>
    <scope>NUCLEOTIDE SEQUENCE [LARGE SCALE GENOMIC DNA]</scope>
    <source>
        <strain evidence="7">RWD-64-598 SS2</strain>
    </source>
</reference>
<dbReference type="InterPro" id="IPR050327">
    <property type="entry name" value="Proton-linked_MCT"/>
</dbReference>
<evidence type="ECO:0000313" key="6">
    <source>
        <dbReference type="EMBL" id="EIW87133.1"/>
    </source>
</evidence>
<dbReference type="InterPro" id="IPR020846">
    <property type="entry name" value="MFS_dom"/>
</dbReference>
<dbReference type="PROSITE" id="PS50850">
    <property type="entry name" value="MFS"/>
    <property type="match status" value="1"/>
</dbReference>
<feature type="transmembrane region" description="Helical" evidence="4">
    <location>
        <begin position="279"/>
        <end position="301"/>
    </location>
</feature>
<dbReference type="RefSeq" id="XP_007763724.1">
    <property type="nucleotide sequence ID" value="XM_007765534.1"/>
</dbReference>
<evidence type="ECO:0000256" key="2">
    <source>
        <dbReference type="ARBA" id="ARBA00006727"/>
    </source>
</evidence>
<sequence>MSSARSSVEPFPEARLERASEAHPDDEKAVTPTPSEKDAEQRTVVNQAPGTPSQVESGKAPGVEFPEGGLQAYCTVLGAFLTQFTFFGYTMSYAVYQEYYTKVYLTNVSASAVSWIGSVNLFLGLAGGVFTGRLFDRGYFYVLMYSGCALEIFCMFMLSLTKPGQYYQVFLAQGVGLGMACGLTYIPSIAVIGHYFRRRRSLMLTFAAIGSSLGATVHPIMLNNLINGPLGFANGVRASAGLITGCTVLICALMRTRLPPSSNADSYAKVLRHSSRDAAYLAGVIGVFLIATGFFYPIFYIQLDATEHGLSEHFSFYSASPLHLFVVILNGTGIIGRFLSGFIAEWIGVPYAIMTAVFGSGVMIFGLIGLAGIASTVVIGIIYGYFAGMYIALLAPMFAGLSPTLNEMGVRMGVGFGIAGLGGLIGSPISGALLGPQYIWWKGSVFSGIFVFAGLCCLVSMQLRLLARKRQAAEKLGAST</sequence>
<feature type="compositionally biased region" description="Basic and acidic residues" evidence="3">
    <location>
        <begin position="12"/>
        <end position="41"/>
    </location>
</feature>
<feature type="transmembrane region" description="Helical" evidence="4">
    <location>
        <begin position="108"/>
        <end position="131"/>
    </location>
</feature>
<feature type="region of interest" description="Disordered" evidence="3">
    <location>
        <begin position="1"/>
        <end position="60"/>
    </location>
</feature>
<dbReference type="PANTHER" id="PTHR11360">
    <property type="entry name" value="MONOCARBOXYLATE TRANSPORTER"/>
    <property type="match status" value="1"/>
</dbReference>
<dbReference type="Proteomes" id="UP000053558">
    <property type="component" value="Unassembled WGS sequence"/>
</dbReference>
<keyword evidence="4" id="KW-0472">Membrane</keyword>
<keyword evidence="4" id="KW-0812">Transmembrane</keyword>
<feature type="transmembrane region" description="Helical" evidence="4">
    <location>
        <begin position="351"/>
        <end position="374"/>
    </location>
</feature>
<dbReference type="OrthoDB" id="6499973at2759"/>
<evidence type="ECO:0000256" key="3">
    <source>
        <dbReference type="SAM" id="MobiDB-lite"/>
    </source>
</evidence>
<feature type="transmembrane region" description="Helical" evidence="4">
    <location>
        <begin position="380"/>
        <end position="401"/>
    </location>
</feature>
<dbReference type="GO" id="GO:0022857">
    <property type="term" value="F:transmembrane transporter activity"/>
    <property type="evidence" value="ECO:0007669"/>
    <property type="project" value="InterPro"/>
</dbReference>
<name>A0A5M3N6T1_CONPW</name>
<evidence type="ECO:0000259" key="5">
    <source>
        <dbReference type="PROSITE" id="PS50850"/>
    </source>
</evidence>
<comment type="caution">
    <text evidence="6">The sequence shown here is derived from an EMBL/GenBank/DDBJ whole genome shotgun (WGS) entry which is preliminary data.</text>
</comment>
<dbReference type="SUPFAM" id="SSF103473">
    <property type="entry name" value="MFS general substrate transporter"/>
    <property type="match status" value="1"/>
</dbReference>
<gene>
    <name evidence="6" type="ORF">CONPUDRAFT_96393</name>
</gene>
<feature type="compositionally biased region" description="Polar residues" evidence="3">
    <location>
        <begin position="43"/>
        <end position="56"/>
    </location>
</feature>
<feature type="transmembrane region" description="Helical" evidence="4">
    <location>
        <begin position="138"/>
        <end position="158"/>
    </location>
</feature>
<dbReference type="InterPro" id="IPR011701">
    <property type="entry name" value="MFS"/>
</dbReference>
<feature type="transmembrane region" description="Helical" evidence="4">
    <location>
        <begin position="413"/>
        <end position="433"/>
    </location>
</feature>
<feature type="transmembrane region" description="Helical" evidence="4">
    <location>
        <begin position="321"/>
        <end position="339"/>
    </location>
</feature>
<dbReference type="GO" id="GO:0016020">
    <property type="term" value="C:membrane"/>
    <property type="evidence" value="ECO:0007669"/>
    <property type="project" value="UniProtKB-SubCell"/>
</dbReference>
<dbReference type="EMBL" id="JH711573">
    <property type="protein sequence ID" value="EIW87133.1"/>
    <property type="molecule type" value="Genomic_DNA"/>
</dbReference>
<feature type="transmembrane region" description="Helical" evidence="4">
    <location>
        <begin position="72"/>
        <end position="96"/>
    </location>
</feature>
<evidence type="ECO:0000313" key="7">
    <source>
        <dbReference type="Proteomes" id="UP000053558"/>
    </source>
</evidence>
<dbReference type="Gene3D" id="1.20.1250.20">
    <property type="entry name" value="MFS general substrate transporter like domains"/>
    <property type="match status" value="2"/>
</dbReference>
<keyword evidence="4" id="KW-1133">Transmembrane helix</keyword>
<comment type="similarity">
    <text evidence="2">Belongs to the major facilitator superfamily. Monocarboxylate porter (TC 2.A.1.13) family.</text>
</comment>
<dbReference type="GeneID" id="19211759"/>
<feature type="transmembrane region" description="Helical" evidence="4">
    <location>
        <begin position="238"/>
        <end position="258"/>
    </location>
</feature>
<dbReference type="Pfam" id="PF07690">
    <property type="entry name" value="MFS_1"/>
    <property type="match status" value="1"/>
</dbReference>
<proteinExistence type="inferred from homology"/>
<protein>
    <submittedName>
        <fullName evidence="6">MFS general substrate transporter</fullName>
    </submittedName>
</protein>
<accession>A0A5M3N6T1</accession>
<dbReference type="PANTHER" id="PTHR11360:SF234">
    <property type="entry name" value="MFS-TYPE TRANSPORTER DBAD-RELATED"/>
    <property type="match status" value="1"/>
</dbReference>
<organism evidence="6 7">
    <name type="scientific">Coniophora puteana (strain RWD-64-598)</name>
    <name type="common">Brown rot fungus</name>
    <dbReference type="NCBI Taxonomy" id="741705"/>
    <lineage>
        <taxon>Eukaryota</taxon>
        <taxon>Fungi</taxon>
        <taxon>Dikarya</taxon>
        <taxon>Basidiomycota</taxon>
        <taxon>Agaricomycotina</taxon>
        <taxon>Agaricomycetes</taxon>
        <taxon>Agaricomycetidae</taxon>
        <taxon>Boletales</taxon>
        <taxon>Coniophorineae</taxon>
        <taxon>Coniophoraceae</taxon>
        <taxon>Coniophora</taxon>
    </lineage>
</organism>
<feature type="transmembrane region" description="Helical" evidence="4">
    <location>
        <begin position="170"/>
        <end position="192"/>
    </location>
</feature>
<evidence type="ECO:0000256" key="4">
    <source>
        <dbReference type="SAM" id="Phobius"/>
    </source>
</evidence>
<feature type="transmembrane region" description="Helical" evidence="4">
    <location>
        <begin position="204"/>
        <end position="226"/>
    </location>
</feature>
<comment type="subcellular location">
    <subcellularLocation>
        <location evidence="1">Membrane</location>
        <topology evidence="1">Multi-pass membrane protein</topology>
    </subcellularLocation>
</comment>
<evidence type="ECO:0000256" key="1">
    <source>
        <dbReference type="ARBA" id="ARBA00004141"/>
    </source>
</evidence>
<feature type="domain" description="Major facilitator superfamily (MFS) profile" evidence="5">
    <location>
        <begin position="279"/>
        <end position="480"/>
    </location>
</feature>